<dbReference type="Gene3D" id="3.30.2310.20">
    <property type="entry name" value="RelE-like"/>
    <property type="match status" value="1"/>
</dbReference>
<accession>A0A0G1IM55</accession>
<dbReference type="Proteomes" id="UP000034087">
    <property type="component" value="Unassembled WGS sequence"/>
</dbReference>
<dbReference type="AlphaFoldDB" id="A0A0G1IM55"/>
<dbReference type="EMBL" id="LCIR01000003">
    <property type="protein sequence ID" value="KKT60200.1"/>
    <property type="molecule type" value="Genomic_DNA"/>
</dbReference>
<proteinExistence type="predicted"/>
<sequence length="94" mass="11169">MTPRRIFGVEHTSLFEKNFERLPKVVQKLAANKDKIFRQNAFHPSLETHKLGGKLKNDWAYSVNKDYRIHFYFVNDNVVVYLNIGTHEIYKKSK</sequence>
<evidence type="ECO:0000313" key="1">
    <source>
        <dbReference type="EMBL" id="KKT60200.1"/>
    </source>
</evidence>
<name>A0A0G1IM55_9BACT</name>
<protein>
    <submittedName>
        <fullName evidence="1">Plasmid stabilization system</fullName>
    </submittedName>
</protein>
<gene>
    <name evidence="1" type="ORF">UW53_C0003G0111</name>
</gene>
<reference evidence="1 2" key="1">
    <citation type="journal article" date="2015" name="Nature">
        <title>rRNA introns, odd ribosomes, and small enigmatic genomes across a large radiation of phyla.</title>
        <authorList>
            <person name="Brown C.T."/>
            <person name="Hug L.A."/>
            <person name="Thomas B.C."/>
            <person name="Sharon I."/>
            <person name="Castelle C.J."/>
            <person name="Singh A."/>
            <person name="Wilkins M.J."/>
            <person name="Williams K.H."/>
            <person name="Banfield J.F."/>
        </authorList>
    </citation>
    <scope>NUCLEOTIDE SEQUENCE [LARGE SCALE GENOMIC DNA]</scope>
</reference>
<dbReference type="InterPro" id="IPR035093">
    <property type="entry name" value="RelE/ParE_toxin_dom_sf"/>
</dbReference>
<dbReference type="SUPFAM" id="SSF143011">
    <property type="entry name" value="RelE-like"/>
    <property type="match status" value="1"/>
</dbReference>
<organism evidence="1 2">
    <name type="scientific">Candidatus Giovannonibacteria bacterium GW2011_GWA1_44_25</name>
    <dbReference type="NCBI Taxonomy" id="1618645"/>
    <lineage>
        <taxon>Bacteria</taxon>
        <taxon>Candidatus Giovannoniibacteriota</taxon>
    </lineage>
</organism>
<comment type="caution">
    <text evidence="1">The sequence shown here is derived from an EMBL/GenBank/DDBJ whole genome shotgun (WGS) entry which is preliminary data.</text>
</comment>
<evidence type="ECO:0000313" key="2">
    <source>
        <dbReference type="Proteomes" id="UP000034087"/>
    </source>
</evidence>